<dbReference type="EMBL" id="AGNL01017290">
    <property type="protein sequence ID" value="EJK64405.1"/>
    <property type="molecule type" value="Genomic_DNA"/>
</dbReference>
<evidence type="ECO:0000256" key="1">
    <source>
        <dbReference type="SAM" id="MobiDB-lite"/>
    </source>
</evidence>
<protein>
    <submittedName>
        <fullName evidence="2">Uncharacterized protein</fullName>
    </submittedName>
</protein>
<feature type="region of interest" description="Disordered" evidence="1">
    <location>
        <begin position="118"/>
        <end position="271"/>
    </location>
</feature>
<feature type="compositionally biased region" description="Basic and acidic residues" evidence="1">
    <location>
        <begin position="76"/>
        <end position="86"/>
    </location>
</feature>
<evidence type="ECO:0000313" key="3">
    <source>
        <dbReference type="Proteomes" id="UP000266841"/>
    </source>
</evidence>
<feature type="non-terminal residue" evidence="2">
    <location>
        <position position="271"/>
    </location>
</feature>
<feature type="compositionally biased region" description="Low complexity" evidence="1">
    <location>
        <begin position="60"/>
        <end position="73"/>
    </location>
</feature>
<feature type="compositionally biased region" description="Acidic residues" evidence="1">
    <location>
        <begin position="211"/>
        <end position="220"/>
    </location>
</feature>
<feature type="compositionally biased region" description="Low complexity" evidence="1">
    <location>
        <begin position="1"/>
        <end position="17"/>
    </location>
</feature>
<proteinExistence type="predicted"/>
<evidence type="ECO:0000313" key="2">
    <source>
        <dbReference type="EMBL" id="EJK64405.1"/>
    </source>
</evidence>
<keyword evidence="3" id="KW-1185">Reference proteome</keyword>
<sequence>MMDDATAGGRSARTAATPHTLATAGTARSDELGLNAPSGLPQKHPPSELRSVVTSDDRSVGASSFGGSTFASSRMSVRELAREERRRAKRARKELEEALAGLPAPQFEYKTLIGLSPSRRSELARRRRSVSLLKKASPRPSLPTPVYHPPGVGAATKRHLRCPPSLPRSKFQGKRPRRARDRGMHLVQSSPRNKETDQLMSCTSSPSPEDVTMEEADEDERGNAGRAVDQADADAEDLAEMRRRADKLYEEQSSVLKRADLPRPRGGRDLL</sequence>
<feature type="region of interest" description="Disordered" evidence="1">
    <location>
        <begin position="1"/>
        <end position="92"/>
    </location>
</feature>
<accession>K0SGB7</accession>
<dbReference type="Proteomes" id="UP000266841">
    <property type="component" value="Unassembled WGS sequence"/>
</dbReference>
<comment type="caution">
    <text evidence="2">The sequence shown here is derived from an EMBL/GenBank/DDBJ whole genome shotgun (WGS) entry which is preliminary data.</text>
</comment>
<feature type="compositionally biased region" description="Basic and acidic residues" evidence="1">
    <location>
        <begin position="257"/>
        <end position="271"/>
    </location>
</feature>
<feature type="compositionally biased region" description="Basic and acidic residues" evidence="1">
    <location>
        <begin position="239"/>
        <end position="250"/>
    </location>
</feature>
<organism evidence="2 3">
    <name type="scientific">Thalassiosira oceanica</name>
    <name type="common">Marine diatom</name>
    <dbReference type="NCBI Taxonomy" id="159749"/>
    <lineage>
        <taxon>Eukaryota</taxon>
        <taxon>Sar</taxon>
        <taxon>Stramenopiles</taxon>
        <taxon>Ochrophyta</taxon>
        <taxon>Bacillariophyta</taxon>
        <taxon>Coscinodiscophyceae</taxon>
        <taxon>Thalassiosirophycidae</taxon>
        <taxon>Thalassiosirales</taxon>
        <taxon>Thalassiosiraceae</taxon>
        <taxon>Thalassiosira</taxon>
    </lineage>
</organism>
<feature type="compositionally biased region" description="Polar residues" evidence="1">
    <location>
        <begin position="198"/>
        <end position="207"/>
    </location>
</feature>
<name>K0SGB7_THAOC</name>
<feature type="compositionally biased region" description="Basic residues" evidence="1">
    <location>
        <begin position="171"/>
        <end position="180"/>
    </location>
</feature>
<dbReference type="AlphaFoldDB" id="K0SGB7"/>
<reference evidence="2 3" key="1">
    <citation type="journal article" date="2012" name="Genome Biol.">
        <title>Genome and low-iron response of an oceanic diatom adapted to chronic iron limitation.</title>
        <authorList>
            <person name="Lommer M."/>
            <person name="Specht M."/>
            <person name="Roy A.S."/>
            <person name="Kraemer L."/>
            <person name="Andreson R."/>
            <person name="Gutowska M.A."/>
            <person name="Wolf J."/>
            <person name="Bergner S.V."/>
            <person name="Schilhabel M.B."/>
            <person name="Klostermeier U.C."/>
            <person name="Beiko R.G."/>
            <person name="Rosenstiel P."/>
            <person name="Hippler M."/>
            <person name="Laroche J."/>
        </authorList>
    </citation>
    <scope>NUCLEOTIDE SEQUENCE [LARGE SCALE GENOMIC DNA]</scope>
    <source>
        <strain evidence="2 3">CCMP1005</strain>
    </source>
</reference>
<gene>
    <name evidence="2" type="ORF">THAOC_14860</name>
</gene>